<evidence type="ECO:0000259" key="1">
    <source>
        <dbReference type="PROSITE" id="PS50853"/>
    </source>
</evidence>
<accession>A0ABX7LV02</accession>
<dbReference type="Proteomes" id="UP000663454">
    <property type="component" value="Chromosome"/>
</dbReference>
<gene>
    <name evidence="2" type="ORF">DWB79_03415</name>
</gene>
<organism evidence="2 3">
    <name type="scientific">Treponema medium</name>
    <dbReference type="NCBI Taxonomy" id="58231"/>
    <lineage>
        <taxon>Bacteria</taxon>
        <taxon>Pseudomonadati</taxon>
        <taxon>Spirochaetota</taxon>
        <taxon>Spirochaetia</taxon>
        <taxon>Spirochaetales</taxon>
        <taxon>Treponemataceae</taxon>
        <taxon>Treponema</taxon>
    </lineage>
</organism>
<dbReference type="Gene3D" id="2.60.40.10">
    <property type="entry name" value="Immunoglobulins"/>
    <property type="match status" value="2"/>
</dbReference>
<proteinExistence type="predicted"/>
<dbReference type="CDD" id="cd00063">
    <property type="entry name" value="FN3"/>
    <property type="match status" value="1"/>
</dbReference>
<feature type="domain" description="Fibronectin type-III" evidence="1">
    <location>
        <begin position="52"/>
        <end position="148"/>
    </location>
</feature>
<dbReference type="InterPro" id="IPR013783">
    <property type="entry name" value="Ig-like_fold"/>
</dbReference>
<dbReference type="SUPFAM" id="SSF49265">
    <property type="entry name" value="Fibronectin type III"/>
    <property type="match status" value="2"/>
</dbReference>
<dbReference type="InterPro" id="IPR003961">
    <property type="entry name" value="FN3_dom"/>
</dbReference>
<keyword evidence="3" id="KW-1185">Reference proteome</keyword>
<dbReference type="InterPro" id="IPR036116">
    <property type="entry name" value="FN3_sf"/>
</dbReference>
<feature type="domain" description="Fibronectin type-III" evidence="1">
    <location>
        <begin position="240"/>
        <end position="337"/>
    </location>
</feature>
<sequence length="847" mass="90093">MNYELSHIRENLYMNIHFFKRAALLAVAAGFILAVGCNQNVTPPQPAKDTTPPAEVTALEATAGNGKISLSWKNSGDEDLYQVEITVQKADKTVVSSVCIPAEKGSDGSYIVTGLDADTAYIVTVRTIDKALNKSKDGISTTVTTQPVGAVMTITLTQNPRKETKTNGSVTVTVASSTSIKEAKWVKGVHSANDIFASGTAVSGNSFPVNENGIYSVAVLDNEGRREVETIKIENIDKTPPASVSSLTVSYSSSSKKITVNWQNPPDSDFAGLTLSWKKGTGSETPVELTKDKTSYEISDIAPDDSTYTIAVTAKDDVGNTGTPVETTVKATETAEITAVMLTRTHFDTVQTDRNITVTVSGSNFDKLTSLKVQVKKDGGMAEASVDAVINALNNKATAIVQAPVPFYPTDEGTRYTVKAIVNSTTPAAATASFIVSAPAKVSNIVLTPDKLKLGSATKVSVAVTGTNFDIRGETKITLFNSDGTEVSTVTVDEKEGNETMFTAELTGLPSVIGEYTVAVFFKGNKQTETAQLQLYGAPEITSVSIPKAGTSYADNKLPVTIKGKNFTAPGASFSGSDASITNFTVVNDTTATAEVTCPYSAGEYPVTVMCGTASNTGTISVKDYTGYDVGKIVLADKTLVDKGGYTIDSSNPPVAIICGSNSYGVPRMIALHTSGSDLVWAKDGSTGYKTMFEGIICRPSQTGNGAAETAAFTGDTDGSDNWEYIKAVDPAGSADAATNYPAFHWVDQYNTQYAAQLGGINFAWYMPSLAELCEVYKNRESINESLAKIREQNSSYADSSLGTSWYWSSSRCSLNNNYAWYVHFSVGYVDSTLKYINIRVCCLAGF</sequence>
<evidence type="ECO:0000313" key="3">
    <source>
        <dbReference type="Proteomes" id="UP000663454"/>
    </source>
</evidence>
<dbReference type="PROSITE" id="PS50853">
    <property type="entry name" value="FN3"/>
    <property type="match status" value="2"/>
</dbReference>
<name>A0ABX7LV02_TREMD</name>
<protein>
    <submittedName>
        <fullName evidence="2">DUF1566 domain-containing protein</fullName>
    </submittedName>
</protein>
<evidence type="ECO:0000313" key="2">
    <source>
        <dbReference type="EMBL" id="QSH96822.1"/>
    </source>
</evidence>
<dbReference type="Pfam" id="PF00041">
    <property type="entry name" value="fn3"/>
    <property type="match status" value="2"/>
</dbReference>
<reference evidence="2 3" key="1">
    <citation type="submission" date="2018-08" db="EMBL/GenBank/DDBJ databases">
        <authorList>
            <person name="Clegg S.R."/>
            <person name="Carter S.D."/>
            <person name="Radford A.D."/>
            <person name="Darby A."/>
            <person name="Hall N."/>
            <person name="Birtles R."/>
            <person name="Evans N.J."/>
        </authorList>
    </citation>
    <scope>NUCLEOTIDE SEQUENCE [LARGE SCALE GENOMIC DNA]</scope>
    <source>
        <strain evidence="2 3">ATCC 700293</strain>
    </source>
</reference>
<dbReference type="SMART" id="SM00060">
    <property type="entry name" value="FN3"/>
    <property type="match status" value="2"/>
</dbReference>
<dbReference type="EMBL" id="CP031393">
    <property type="protein sequence ID" value="QSH96822.1"/>
    <property type="molecule type" value="Genomic_DNA"/>
</dbReference>